<keyword evidence="3" id="KW-0804">Transcription</keyword>
<dbReference type="RefSeq" id="WP_108735532.1">
    <property type="nucleotide sequence ID" value="NZ_CP020919.1"/>
</dbReference>
<reference evidence="5 6" key="1">
    <citation type="submission" date="2017-04" db="EMBL/GenBank/DDBJ databases">
        <title>Complete genome sequence of Flavobacterium kingsejong AJ004.</title>
        <authorList>
            <person name="Lee P.C."/>
        </authorList>
    </citation>
    <scope>NUCLEOTIDE SEQUENCE [LARGE SCALE GENOMIC DNA]</scope>
    <source>
        <strain evidence="5 6">AJ004</strain>
    </source>
</reference>
<dbReference type="Pfam" id="PF12833">
    <property type="entry name" value="HTH_18"/>
    <property type="match status" value="1"/>
</dbReference>
<organism evidence="5 6">
    <name type="scientific">Flavobacterium kingsejongi</name>
    <dbReference type="NCBI Taxonomy" id="1678728"/>
    <lineage>
        <taxon>Bacteria</taxon>
        <taxon>Pseudomonadati</taxon>
        <taxon>Bacteroidota</taxon>
        <taxon>Flavobacteriia</taxon>
        <taxon>Flavobacteriales</taxon>
        <taxon>Flavobacteriaceae</taxon>
        <taxon>Flavobacterium</taxon>
    </lineage>
</organism>
<dbReference type="SMART" id="SM00342">
    <property type="entry name" value="HTH_ARAC"/>
    <property type="match status" value="1"/>
</dbReference>
<dbReference type="InterPro" id="IPR018060">
    <property type="entry name" value="HTH_AraC"/>
</dbReference>
<evidence type="ECO:0000256" key="3">
    <source>
        <dbReference type="ARBA" id="ARBA00023163"/>
    </source>
</evidence>
<dbReference type="InterPro" id="IPR050204">
    <property type="entry name" value="AraC_XylS_family_regulators"/>
</dbReference>
<evidence type="ECO:0000259" key="4">
    <source>
        <dbReference type="PROSITE" id="PS01124"/>
    </source>
</evidence>
<evidence type="ECO:0000256" key="2">
    <source>
        <dbReference type="ARBA" id="ARBA00023125"/>
    </source>
</evidence>
<dbReference type="AlphaFoldDB" id="A0A2S1LJC3"/>
<dbReference type="EMBL" id="CP020919">
    <property type="protein sequence ID" value="AWG23860.1"/>
    <property type="molecule type" value="Genomic_DNA"/>
</dbReference>
<sequence>MFSYQEYYTENKFSLFIKKIWVLDNLFNTNIIAGKSVLPNGCFNIAVIEGNGLKIKHVGWDKHLSTGVYFCGQMTQAIEVDILPNSKATMIQIYPWVPSYFILDDMSNFRDAIILIDSFKFNSELIGKLPGQSHRVIYKTIVFVFAPLFKTGSVPDLIYKATSLIMSNNGILAVSQLATELSCSTRHLQKVFKKHIGLSPKQFSLIIKLRNIIDDIAYPKKEILSITDHALDNEFYDQAHFIHAFKSFAKISPKKFNITDYFLTLKNS</sequence>
<accession>A0A2S1LJC3</accession>
<dbReference type="GO" id="GO:0043565">
    <property type="term" value="F:sequence-specific DNA binding"/>
    <property type="evidence" value="ECO:0007669"/>
    <property type="project" value="InterPro"/>
</dbReference>
<dbReference type="PROSITE" id="PS01124">
    <property type="entry name" value="HTH_ARAC_FAMILY_2"/>
    <property type="match status" value="1"/>
</dbReference>
<evidence type="ECO:0000313" key="5">
    <source>
        <dbReference type="EMBL" id="AWG23860.1"/>
    </source>
</evidence>
<dbReference type="GO" id="GO:0003700">
    <property type="term" value="F:DNA-binding transcription factor activity"/>
    <property type="evidence" value="ECO:0007669"/>
    <property type="project" value="InterPro"/>
</dbReference>
<proteinExistence type="predicted"/>
<keyword evidence="1" id="KW-0805">Transcription regulation</keyword>
<dbReference type="KEGG" id="fki:FK004_00790"/>
<dbReference type="Proteomes" id="UP000244677">
    <property type="component" value="Chromosome"/>
</dbReference>
<dbReference type="PANTHER" id="PTHR46796">
    <property type="entry name" value="HTH-TYPE TRANSCRIPTIONAL ACTIVATOR RHAS-RELATED"/>
    <property type="match status" value="1"/>
</dbReference>
<evidence type="ECO:0000313" key="6">
    <source>
        <dbReference type="Proteomes" id="UP000244677"/>
    </source>
</evidence>
<evidence type="ECO:0000256" key="1">
    <source>
        <dbReference type="ARBA" id="ARBA00023015"/>
    </source>
</evidence>
<gene>
    <name evidence="5" type="ORF">FK004_00790</name>
</gene>
<protein>
    <recommendedName>
        <fullName evidence="4">HTH araC/xylS-type domain-containing protein</fullName>
    </recommendedName>
</protein>
<keyword evidence="2" id="KW-0238">DNA-binding</keyword>
<dbReference type="PANTHER" id="PTHR46796:SF13">
    <property type="entry name" value="HTH-TYPE TRANSCRIPTIONAL ACTIVATOR RHAS"/>
    <property type="match status" value="1"/>
</dbReference>
<name>A0A2S1LJC3_9FLAO</name>
<feature type="domain" description="HTH araC/xylS-type" evidence="4">
    <location>
        <begin position="156"/>
        <end position="259"/>
    </location>
</feature>
<dbReference type="OrthoDB" id="323290at2"/>
<dbReference type="Gene3D" id="1.10.10.60">
    <property type="entry name" value="Homeodomain-like"/>
    <property type="match status" value="1"/>
</dbReference>
<keyword evidence="6" id="KW-1185">Reference proteome</keyword>